<dbReference type="Proteomes" id="UP000034566">
    <property type="component" value="Unassembled WGS sequence"/>
</dbReference>
<dbReference type="Proteomes" id="UP000034253">
    <property type="component" value="Unassembled WGS sequence"/>
</dbReference>
<dbReference type="RefSeq" id="WP_048037382.1">
    <property type="nucleotide sequence ID" value="NZ_JJPI01000048.1"/>
</dbReference>
<evidence type="ECO:0000313" key="8">
    <source>
        <dbReference type="Proteomes" id="UP000034188"/>
    </source>
</evidence>
<evidence type="ECO:0008006" key="13">
    <source>
        <dbReference type="Google" id="ProtNLM"/>
    </source>
</evidence>
<evidence type="ECO:0000313" key="3">
    <source>
        <dbReference type="EMBL" id="KKG63536.1"/>
    </source>
</evidence>
<proteinExistence type="predicted"/>
<evidence type="ECO:0000313" key="2">
    <source>
        <dbReference type="EMBL" id="KKG58771.1"/>
    </source>
</evidence>
<evidence type="ECO:0000313" key="11">
    <source>
        <dbReference type="Proteomes" id="UP000034468"/>
    </source>
</evidence>
<dbReference type="EMBL" id="JJPI01000048">
    <property type="protein sequence ID" value="KKG55818.1"/>
    <property type="molecule type" value="Genomic_DNA"/>
</dbReference>
<protein>
    <recommendedName>
        <fullName evidence="13">DUF3800 domain-containing protein</fullName>
    </recommendedName>
</protein>
<evidence type="ECO:0000313" key="12">
    <source>
        <dbReference type="Proteomes" id="UP000034566"/>
    </source>
</evidence>
<dbReference type="Proteomes" id="UP000034188">
    <property type="component" value="Unassembled WGS sequence"/>
</dbReference>
<evidence type="ECO:0000313" key="9">
    <source>
        <dbReference type="Proteomes" id="UP000034253"/>
    </source>
</evidence>
<evidence type="ECO:0000313" key="6">
    <source>
        <dbReference type="EMBL" id="KKH03648.1"/>
    </source>
</evidence>
<organism evidence="3 10">
    <name type="scientific">Methanosarcina mazei</name>
    <name type="common">Methanosarcina frisia</name>
    <dbReference type="NCBI Taxonomy" id="2209"/>
    <lineage>
        <taxon>Archaea</taxon>
        <taxon>Methanobacteriati</taxon>
        <taxon>Methanobacteriota</taxon>
        <taxon>Stenosarchaea group</taxon>
        <taxon>Methanomicrobia</taxon>
        <taxon>Methanosarcinales</taxon>
        <taxon>Methanosarcinaceae</taxon>
        <taxon>Methanosarcina</taxon>
    </lineage>
</organism>
<dbReference type="EMBL" id="JJPJ01000053">
    <property type="protein sequence ID" value="KKG63536.1"/>
    <property type="molecule type" value="Genomic_DNA"/>
</dbReference>
<accession>A0A0F8GGN2</accession>
<dbReference type="EMBL" id="JJPV01000021">
    <property type="protein sequence ID" value="KKH03026.1"/>
    <property type="molecule type" value="Genomic_DNA"/>
</dbReference>
<dbReference type="Proteomes" id="UP000034468">
    <property type="component" value="Unassembled WGS sequence"/>
</dbReference>
<dbReference type="AlphaFoldDB" id="A0A0F8GGN2"/>
<reference evidence="7 8" key="1">
    <citation type="journal article" date="2015" name="ISME J.">
        <title>Genomic and phenotypic differentiation among Methanosarcina mazei populations from Columbia River sediment.</title>
        <authorList>
            <person name="Youngblut N.D."/>
            <person name="Wirth J.S."/>
            <person name="Henriksen J.R."/>
            <person name="Smith M."/>
            <person name="Simon H."/>
            <person name="Metcalf W.W."/>
            <person name="Whitaker R.J."/>
        </authorList>
    </citation>
    <scope>NUCLEOTIDE SEQUENCE [LARGE SCALE GENOMIC DNA]</scope>
    <source>
        <strain evidence="1 8">3.F.T.1A.1</strain>
        <strain evidence="3 10">3.F.T.1A.2</strain>
        <strain evidence="2 12">3.F.T.1A.4</strain>
        <strain evidence="4 11">3.H.M.1B.1</strain>
        <strain evidence="5 7">3.H.M.1B.2</strain>
        <strain evidence="6 9">3.H.M.1B.5</strain>
    </source>
</reference>
<evidence type="ECO:0000313" key="1">
    <source>
        <dbReference type="EMBL" id="KKG55818.1"/>
    </source>
</evidence>
<evidence type="ECO:0000313" key="7">
    <source>
        <dbReference type="Proteomes" id="UP000033835"/>
    </source>
</evidence>
<evidence type="ECO:0000313" key="4">
    <source>
        <dbReference type="EMBL" id="KKH02487.1"/>
    </source>
</evidence>
<dbReference type="PATRIC" id="fig|2209.42.peg.1784"/>
<evidence type="ECO:0000313" key="10">
    <source>
        <dbReference type="Proteomes" id="UP000034279"/>
    </source>
</evidence>
<dbReference type="Proteomes" id="UP000033835">
    <property type="component" value="Unassembled WGS sequence"/>
</dbReference>
<dbReference type="Proteomes" id="UP000034279">
    <property type="component" value="Unassembled WGS sequence"/>
</dbReference>
<gene>
    <name evidence="1" type="ORF">DU33_07985</name>
    <name evidence="2" type="ORF">DU45_08205</name>
    <name evidence="6" type="ORF">DU56_07765</name>
    <name evidence="3" type="ORF">DU64_12645</name>
    <name evidence="4" type="ORF">DU66_17085</name>
    <name evidence="5" type="ORF">DU68_04795</name>
</gene>
<dbReference type="EMBL" id="JJPW01000012">
    <property type="protein sequence ID" value="KKH03648.1"/>
    <property type="molecule type" value="Genomic_DNA"/>
</dbReference>
<name>A0A0F8GGN2_METMZ</name>
<comment type="caution">
    <text evidence="3">The sequence shown here is derived from an EMBL/GenBank/DDBJ whole genome shotgun (WGS) entry which is preliminary data.</text>
</comment>
<evidence type="ECO:0000313" key="5">
    <source>
        <dbReference type="EMBL" id="KKH03026.1"/>
    </source>
</evidence>
<sequence>MEIEIYADEIITPKDFNNCTRNFIGIGCLFVPVSKKQNILSSLINSRCLFESNGSWVWEPDQCPSSITNGGICKNQWHQQNMCEIHHTELRNSRSSNSQREISKKWLNYLIENNIRDRKEIYFNILFVDLDTLQIENFGTQKVHENIYNKFFRTVIHYGVKSFFGNKNVTIKKVFHDKGSMENHGYFPYLNLMKLDLDLGKYGLIEDKEIAFIDSDHRNYLRESNDLLEESHLIQLIDLLIGSITQNIYYLSDDRLKKELAMIVRPLVNRLLESPSNPNSSYNYYQRQHIGFFPKYSLENATYFLDTLSHEQFENYKKGNIYTNRKMEMPSYDPKQTNLSLW</sequence>
<dbReference type="EMBL" id="JJPU01000016">
    <property type="protein sequence ID" value="KKH02487.1"/>
    <property type="molecule type" value="Genomic_DNA"/>
</dbReference>
<dbReference type="EMBL" id="JJPK01000113">
    <property type="protein sequence ID" value="KKG58771.1"/>
    <property type="molecule type" value="Genomic_DNA"/>
</dbReference>